<keyword evidence="2" id="KW-1185">Reference proteome</keyword>
<feature type="region of interest" description="Disordered" evidence="1">
    <location>
        <begin position="1"/>
        <end position="114"/>
    </location>
</feature>
<dbReference type="GeneID" id="107270357"/>
<feature type="compositionally biased region" description="Low complexity" evidence="1">
    <location>
        <begin position="96"/>
        <end position="110"/>
    </location>
</feature>
<evidence type="ECO:0000313" key="3">
    <source>
        <dbReference type="RefSeq" id="XP_015600782.1"/>
    </source>
</evidence>
<evidence type="ECO:0000256" key="1">
    <source>
        <dbReference type="SAM" id="MobiDB-lite"/>
    </source>
</evidence>
<reference evidence="3" key="1">
    <citation type="submission" date="2025-08" db="UniProtKB">
        <authorList>
            <consortium name="RefSeq"/>
        </authorList>
    </citation>
    <scope>IDENTIFICATION</scope>
</reference>
<sequence>MNNKETLEGETEKLAALLEQSDLTTEKQQHAVAEQATKNTQKEPQTEPKELTGKPDSQGRGGGNGKQKPNWRWSRKQRQAVNGGQQAPYRGRGGQNRRPNTRNTPPTATTEGADRTLRIMMEAILDRF</sequence>
<organism evidence="2 3">
    <name type="scientific">Cephus cinctus</name>
    <name type="common">Wheat stem sawfly</name>
    <dbReference type="NCBI Taxonomy" id="211228"/>
    <lineage>
        <taxon>Eukaryota</taxon>
        <taxon>Metazoa</taxon>
        <taxon>Ecdysozoa</taxon>
        <taxon>Arthropoda</taxon>
        <taxon>Hexapoda</taxon>
        <taxon>Insecta</taxon>
        <taxon>Pterygota</taxon>
        <taxon>Neoptera</taxon>
        <taxon>Endopterygota</taxon>
        <taxon>Hymenoptera</taxon>
        <taxon>Cephoidea</taxon>
        <taxon>Cephidae</taxon>
        <taxon>Cephus</taxon>
    </lineage>
</organism>
<evidence type="ECO:0000313" key="2">
    <source>
        <dbReference type="Proteomes" id="UP000694920"/>
    </source>
</evidence>
<name>A0AAJ7C425_CEPCN</name>
<dbReference type="RefSeq" id="XP_015600782.1">
    <property type="nucleotide sequence ID" value="XM_015745296.2"/>
</dbReference>
<protein>
    <submittedName>
        <fullName evidence="3">Uncharacterized protein LOC107270357</fullName>
    </submittedName>
</protein>
<dbReference type="KEGG" id="ccin:107270357"/>
<dbReference type="AlphaFoldDB" id="A0AAJ7C425"/>
<proteinExistence type="predicted"/>
<gene>
    <name evidence="3" type="primary">LOC107270357</name>
</gene>
<feature type="compositionally biased region" description="Basic and acidic residues" evidence="1">
    <location>
        <begin position="1"/>
        <end position="13"/>
    </location>
</feature>
<feature type="compositionally biased region" description="Basic and acidic residues" evidence="1">
    <location>
        <begin position="40"/>
        <end position="53"/>
    </location>
</feature>
<dbReference type="Proteomes" id="UP000694920">
    <property type="component" value="Unplaced"/>
</dbReference>
<accession>A0AAJ7C425</accession>